<proteinExistence type="predicted"/>
<dbReference type="GO" id="GO:0035336">
    <property type="term" value="P:long-chain fatty-acyl-CoA metabolic process"/>
    <property type="evidence" value="ECO:0007669"/>
    <property type="project" value="TreeGrafter"/>
</dbReference>
<name>A0A1R4JK38_9ACTN</name>
<dbReference type="AlphaFoldDB" id="A0A1R4JK38"/>
<dbReference type="STRING" id="1255658.FM114_08065"/>
<dbReference type="EC" id="3.1.3.3" evidence="2"/>
<dbReference type="SUPFAM" id="SSF51735">
    <property type="entry name" value="NAD(P)-binding Rossmann-fold domains"/>
    <property type="match status" value="1"/>
</dbReference>
<dbReference type="InterPro" id="IPR006385">
    <property type="entry name" value="HAD_hydro_SerB1"/>
</dbReference>
<dbReference type="Gene3D" id="1.20.1440.100">
    <property type="entry name" value="SG protein - dephosphorylation function"/>
    <property type="match status" value="1"/>
</dbReference>
<feature type="domain" description="Thioester reductase (TE)" evidence="1">
    <location>
        <begin position="33"/>
        <end position="351"/>
    </location>
</feature>
<dbReference type="Pfam" id="PF07993">
    <property type="entry name" value="NAD_binding_4"/>
    <property type="match status" value="1"/>
</dbReference>
<organism evidence="2 3">
    <name type="scientific">Luteococcus japonicus LSP_Lj1</name>
    <dbReference type="NCBI Taxonomy" id="1255658"/>
    <lineage>
        <taxon>Bacteria</taxon>
        <taxon>Bacillati</taxon>
        <taxon>Actinomycetota</taxon>
        <taxon>Actinomycetes</taxon>
        <taxon>Propionibacteriales</taxon>
        <taxon>Propionibacteriaceae</taxon>
        <taxon>Luteococcus</taxon>
    </lineage>
</organism>
<dbReference type="InterPro" id="IPR026055">
    <property type="entry name" value="FAR"/>
</dbReference>
<dbReference type="GO" id="GO:0080019">
    <property type="term" value="F:alcohol-forming very long-chain fatty acyl-CoA reductase activity"/>
    <property type="evidence" value="ECO:0007669"/>
    <property type="project" value="InterPro"/>
</dbReference>
<dbReference type="GO" id="GO:0016787">
    <property type="term" value="F:hydrolase activity"/>
    <property type="evidence" value="ECO:0007669"/>
    <property type="project" value="UniProtKB-KW"/>
</dbReference>
<gene>
    <name evidence="2" type="ORF">FM114_08065</name>
</gene>
<dbReference type="PANTHER" id="PTHR11011">
    <property type="entry name" value="MALE STERILITY PROTEIN 2-RELATED"/>
    <property type="match status" value="1"/>
</dbReference>
<evidence type="ECO:0000313" key="2">
    <source>
        <dbReference type="EMBL" id="SJN32388.1"/>
    </source>
</evidence>
<protein>
    <submittedName>
        <fullName evidence="2">Phosphoserine phosphatase</fullName>
        <ecNumber evidence="2">3.1.3.3</ecNumber>
    </submittedName>
</protein>
<reference evidence="2 3" key="1">
    <citation type="submission" date="2017-02" db="EMBL/GenBank/DDBJ databases">
        <authorList>
            <person name="Peterson S.W."/>
        </authorList>
    </citation>
    <scope>NUCLEOTIDE SEQUENCE [LARGE SCALE GENOMIC DNA]</scope>
    <source>
        <strain evidence="2 3">LSP_Lj1</strain>
    </source>
</reference>
<dbReference type="Proteomes" id="UP000188342">
    <property type="component" value="Unassembled WGS sequence"/>
</dbReference>
<dbReference type="OrthoDB" id="25607at2"/>
<keyword evidence="3" id="KW-1185">Reference proteome</keyword>
<keyword evidence="2" id="KW-0378">Hydrolase</keyword>
<dbReference type="RefSeq" id="WP_094764645.1">
    <property type="nucleotide sequence ID" value="NZ_FUKQ01000032.1"/>
</dbReference>
<dbReference type="InterPro" id="IPR023214">
    <property type="entry name" value="HAD_sf"/>
</dbReference>
<dbReference type="EMBL" id="FUKQ01000032">
    <property type="protein sequence ID" value="SJN32388.1"/>
    <property type="molecule type" value="Genomic_DNA"/>
</dbReference>
<dbReference type="SUPFAM" id="SSF56784">
    <property type="entry name" value="HAD-like"/>
    <property type="match status" value="1"/>
</dbReference>
<dbReference type="PANTHER" id="PTHR11011:SF45">
    <property type="entry name" value="FATTY ACYL-COA REDUCTASE CG8306-RELATED"/>
    <property type="match status" value="1"/>
</dbReference>
<dbReference type="NCBIfam" id="TIGR01490">
    <property type="entry name" value="HAD-SF-IB-hyp1"/>
    <property type="match status" value="1"/>
</dbReference>
<dbReference type="Gene3D" id="3.40.50.1000">
    <property type="entry name" value="HAD superfamily/HAD-like"/>
    <property type="match status" value="1"/>
</dbReference>
<dbReference type="Pfam" id="PF12710">
    <property type="entry name" value="HAD"/>
    <property type="match status" value="1"/>
</dbReference>
<evidence type="ECO:0000259" key="1">
    <source>
        <dbReference type="Pfam" id="PF07993"/>
    </source>
</evidence>
<dbReference type="InterPro" id="IPR013120">
    <property type="entry name" value="FAR_NAD-bd"/>
</dbReference>
<dbReference type="NCBIfam" id="TIGR01488">
    <property type="entry name" value="HAD-SF-IB"/>
    <property type="match status" value="1"/>
</dbReference>
<dbReference type="InterPro" id="IPR036412">
    <property type="entry name" value="HAD-like_sf"/>
</dbReference>
<sequence length="785" mass="87373">MNAAFAQGAPTHVPPLLDGRLKDLLAGKKIVMTGVTGFIGEQILWKILTELPDTRAVVLVRPKGSVSAEQRVVSLLKKPIFKELASAVGGAQELLDQRVDVLSGDLPNVPELPRDLDVVIHCAGDVSFDPPIDSAFKTNVLGTQALMEAIRVACSDEQGTLVRVPHYVHISTAYTAGRRRGAIPEAAHEHDVDYRVETEQALAMGKLVEEQSRTAEMLATLRKQAEREHRQAGFLTTAHDTERRRQEWVKAKLVEAGTERARSLGWTDVYTFAKAMGERVVVDLGKDFKVSIVRPAIVESSLVHPYPGWIEGFKMADPIILAYGKGQLKEFPASPDAALDIVPCDHVVNAIIAACATEPTIGEPEFYHCSTGARNPMTFREIYEYIREYFAQHPYTRSDGTVAPLATWKFPGEQPVQRFLDVAGKAHGVGDRLVSWAPRGKYTRQAALALDKQGKQLDFLRRYLSLYGEYLQSQLHFVDDCTMALHNSLHPEDREAFAFDTSAVDWRTYMMEIHTPSITDPVRRLEALRNRRGKRSSTFKELKPAEPGTVLAVFDLDGTVMDTNVVETYLWARLPGLSPVGRVRELAEVAAALPGYLGADRRDRASFLRSMYRRYAGMEMSRLESYVDEQMAPFVKDRLSPEALARIEEHRAAGHTTVLLTGVIRPLTRPLEDLFDVIVAAELATDAHGVCTGFLTSPPMVGESRSAWLRHYAELHGIDLSKSFAYADSHVDLPMLTTVGNPVAVQPDVGLLRAARKNGWSVVDWHADRSIHRWKLPRRAEQTAR</sequence>
<accession>A0A1R4JK38</accession>
<dbReference type="InterPro" id="IPR036291">
    <property type="entry name" value="NAD(P)-bd_dom_sf"/>
</dbReference>
<dbReference type="GO" id="GO:0010345">
    <property type="term" value="P:suberin biosynthetic process"/>
    <property type="evidence" value="ECO:0007669"/>
    <property type="project" value="TreeGrafter"/>
</dbReference>
<evidence type="ECO:0000313" key="3">
    <source>
        <dbReference type="Proteomes" id="UP000188342"/>
    </source>
</evidence>
<dbReference type="Gene3D" id="3.40.50.720">
    <property type="entry name" value="NAD(P)-binding Rossmann-like Domain"/>
    <property type="match status" value="1"/>
</dbReference>